<feature type="compositionally biased region" description="Basic and acidic residues" evidence="4">
    <location>
        <begin position="214"/>
        <end position="223"/>
    </location>
</feature>
<evidence type="ECO:0000256" key="1">
    <source>
        <dbReference type="ARBA" id="ARBA00022737"/>
    </source>
</evidence>
<evidence type="ECO:0000313" key="6">
    <source>
        <dbReference type="Proteomes" id="UP000316726"/>
    </source>
</evidence>
<dbReference type="STRING" id="1764295.A0A5B8MD69"/>
<feature type="repeat" description="TPR" evidence="3">
    <location>
        <begin position="122"/>
        <end position="155"/>
    </location>
</feature>
<dbReference type="GO" id="GO:0072380">
    <property type="term" value="C:TRC complex"/>
    <property type="evidence" value="ECO:0007669"/>
    <property type="project" value="TreeGrafter"/>
</dbReference>
<evidence type="ECO:0000256" key="2">
    <source>
        <dbReference type="ARBA" id="ARBA00022803"/>
    </source>
</evidence>
<evidence type="ECO:0000256" key="3">
    <source>
        <dbReference type="PROSITE-ProRule" id="PRU00339"/>
    </source>
</evidence>
<protein>
    <submittedName>
        <fullName evidence="5">HSP70-HSP90 organizing protein</fullName>
    </submittedName>
</protein>
<dbReference type="GO" id="GO:0016020">
    <property type="term" value="C:membrane"/>
    <property type="evidence" value="ECO:0007669"/>
    <property type="project" value="TreeGrafter"/>
</dbReference>
<evidence type="ECO:0000256" key="4">
    <source>
        <dbReference type="SAM" id="MobiDB-lite"/>
    </source>
</evidence>
<feature type="compositionally biased region" description="Basic and acidic residues" evidence="4">
    <location>
        <begin position="180"/>
        <end position="198"/>
    </location>
</feature>
<dbReference type="Pfam" id="PF13181">
    <property type="entry name" value="TPR_8"/>
    <property type="match status" value="1"/>
</dbReference>
<keyword evidence="1" id="KW-0677">Repeat</keyword>
<organism evidence="5 6">
    <name type="scientific">Chloropicon primus</name>
    <dbReference type="NCBI Taxonomy" id="1764295"/>
    <lineage>
        <taxon>Eukaryota</taxon>
        <taxon>Viridiplantae</taxon>
        <taxon>Chlorophyta</taxon>
        <taxon>Chloropicophyceae</taxon>
        <taxon>Chloropicales</taxon>
        <taxon>Chloropicaceae</taxon>
        <taxon>Chloropicon</taxon>
    </lineage>
</organism>
<dbReference type="SUPFAM" id="SSF48452">
    <property type="entry name" value="TPR-like"/>
    <property type="match status" value="1"/>
</dbReference>
<sequence>MAQVDLEGLMGMLSVGDKGGGTPGTKAREGGERAWASRAAGEAQGRRKTGAERSEEHRQKGNELFKLGAYESAVDYYTRAVNAEPGNAKALGNRCAAYTMMKSFAKALTDAEYALRIEPKWAKLHSRKAVAHFYLKQYDESVDAYSSALTLEPSNEEYRSGLEQAKKLAGSAENQRRRREKEELAARERRERLGRERAAPPAGGQGRFPGSLEDQVKRKAEQEKAKVERYEKELAGYKKARRVCAEKWRVSTGKDNAAGEREKPEEDRGRSVRVDIFGYLRGKCLACDCDCRAWHRDIDSVPNAWGNLEAIKCSVCGHDNTQHEDCGQYPLNEPLKPNLLGHREELKIPGIHKAH</sequence>
<dbReference type="InterPro" id="IPR011990">
    <property type="entry name" value="TPR-like_helical_dom_sf"/>
</dbReference>
<dbReference type="GO" id="GO:0006620">
    <property type="term" value="P:post-translational protein targeting to endoplasmic reticulum membrane"/>
    <property type="evidence" value="ECO:0007669"/>
    <property type="project" value="TreeGrafter"/>
</dbReference>
<dbReference type="PROSITE" id="PS50005">
    <property type="entry name" value="TPR"/>
    <property type="match status" value="2"/>
</dbReference>
<accession>A0A5B8MD69</accession>
<keyword evidence="6" id="KW-1185">Reference proteome</keyword>
<feature type="compositionally biased region" description="Basic and acidic residues" evidence="4">
    <location>
        <begin position="49"/>
        <end position="59"/>
    </location>
</feature>
<feature type="region of interest" description="Disordered" evidence="4">
    <location>
        <begin position="166"/>
        <end position="223"/>
    </location>
</feature>
<dbReference type="Gene3D" id="1.25.40.10">
    <property type="entry name" value="Tetratricopeptide repeat domain"/>
    <property type="match status" value="1"/>
</dbReference>
<dbReference type="PANTHER" id="PTHR45831:SF2">
    <property type="entry name" value="LD24721P"/>
    <property type="match status" value="1"/>
</dbReference>
<keyword evidence="2 3" id="KW-0802">TPR repeat</keyword>
<feature type="repeat" description="TPR" evidence="3">
    <location>
        <begin position="54"/>
        <end position="87"/>
    </location>
</feature>
<dbReference type="AlphaFoldDB" id="A0A5B8MD69"/>
<name>A0A5B8MD69_9CHLO</name>
<dbReference type="Pfam" id="PF00515">
    <property type="entry name" value="TPR_1"/>
    <property type="match status" value="1"/>
</dbReference>
<dbReference type="EMBL" id="CP031034">
    <property type="protein sequence ID" value="QDZ17555.1"/>
    <property type="molecule type" value="Genomic_DNA"/>
</dbReference>
<dbReference type="Proteomes" id="UP000316726">
    <property type="component" value="Chromosome 1"/>
</dbReference>
<reference evidence="5 6" key="1">
    <citation type="submission" date="2018-07" db="EMBL/GenBank/DDBJ databases">
        <title>The complete nuclear genome of the prasinophyte Chloropicon primus (CCMP1205).</title>
        <authorList>
            <person name="Pombert J.-F."/>
            <person name="Otis C."/>
            <person name="Turmel M."/>
            <person name="Lemieux C."/>
        </authorList>
    </citation>
    <scope>NUCLEOTIDE SEQUENCE [LARGE SCALE GENOMIC DNA]</scope>
    <source>
        <strain evidence="5 6">CCMP1205</strain>
    </source>
</reference>
<gene>
    <name evidence="5" type="ORF">A3770_01p00730</name>
</gene>
<dbReference type="InterPro" id="IPR019734">
    <property type="entry name" value="TPR_rpt"/>
</dbReference>
<dbReference type="InterPro" id="IPR047150">
    <property type="entry name" value="SGT"/>
</dbReference>
<evidence type="ECO:0000313" key="5">
    <source>
        <dbReference type="EMBL" id="QDZ17555.1"/>
    </source>
</evidence>
<dbReference type="GO" id="GO:0060090">
    <property type="term" value="F:molecular adaptor activity"/>
    <property type="evidence" value="ECO:0007669"/>
    <property type="project" value="TreeGrafter"/>
</dbReference>
<dbReference type="PANTHER" id="PTHR45831">
    <property type="entry name" value="LD24721P"/>
    <property type="match status" value="1"/>
</dbReference>
<dbReference type="SMART" id="SM00028">
    <property type="entry name" value="TPR"/>
    <property type="match status" value="3"/>
</dbReference>
<dbReference type="OrthoDB" id="2423701at2759"/>
<feature type="region of interest" description="Disordered" evidence="4">
    <location>
        <begin position="12"/>
        <end position="59"/>
    </location>
</feature>
<proteinExistence type="predicted"/>